<dbReference type="Pfam" id="PF00582">
    <property type="entry name" value="Usp"/>
    <property type="match status" value="1"/>
</dbReference>
<dbReference type="EMBL" id="JAOPKB010000005">
    <property type="protein sequence ID" value="MCU4973234.1"/>
    <property type="molecule type" value="Genomic_DNA"/>
</dbReference>
<reference evidence="2 4" key="1">
    <citation type="submission" date="2022-09" db="EMBL/GenBank/DDBJ databases">
        <title>Enrichment on poylsaccharides allowed isolation of novel metabolic and taxonomic groups of Haloarchaea.</title>
        <authorList>
            <person name="Sorokin D.Y."/>
            <person name="Elcheninov A.G."/>
            <person name="Khizhniak T.V."/>
            <person name="Kolganova T.V."/>
            <person name="Kublanov I.V."/>
        </authorList>
    </citation>
    <scope>NUCLEOTIDE SEQUENCE</scope>
    <source>
        <strain evidence="3 4">AArc-m2/3/4</strain>
        <strain evidence="2">AArc-xg1-1</strain>
    </source>
</reference>
<name>A0AAP2YZ97_9EURY</name>
<dbReference type="InterPro" id="IPR014729">
    <property type="entry name" value="Rossmann-like_a/b/a_fold"/>
</dbReference>
<organism evidence="2 5">
    <name type="scientific">Natronoglomus mannanivorans</name>
    <dbReference type="NCBI Taxonomy" id="2979990"/>
    <lineage>
        <taxon>Archaea</taxon>
        <taxon>Methanobacteriati</taxon>
        <taxon>Methanobacteriota</taxon>
        <taxon>Stenosarchaea group</taxon>
        <taxon>Halobacteria</taxon>
        <taxon>Halobacteriales</taxon>
        <taxon>Natrialbaceae</taxon>
        <taxon>Natronoglomus</taxon>
    </lineage>
</organism>
<proteinExistence type="predicted"/>
<dbReference type="AlphaFoldDB" id="A0AAP2YZ97"/>
<dbReference type="Proteomes" id="UP001320972">
    <property type="component" value="Unassembled WGS sequence"/>
</dbReference>
<evidence type="ECO:0000313" key="4">
    <source>
        <dbReference type="Proteomes" id="UP001320972"/>
    </source>
</evidence>
<evidence type="ECO:0000259" key="1">
    <source>
        <dbReference type="Pfam" id="PF00582"/>
    </source>
</evidence>
<dbReference type="CDD" id="cd00293">
    <property type="entry name" value="USP-like"/>
    <property type="match status" value="1"/>
</dbReference>
<dbReference type="Gene3D" id="3.40.50.620">
    <property type="entry name" value="HUPs"/>
    <property type="match status" value="1"/>
</dbReference>
<evidence type="ECO:0000313" key="3">
    <source>
        <dbReference type="EMBL" id="MCU4973234.1"/>
    </source>
</evidence>
<comment type="caution">
    <text evidence="2">The sequence shown here is derived from an EMBL/GenBank/DDBJ whole genome shotgun (WGS) entry which is preliminary data.</text>
</comment>
<accession>A0AAP2YZ97</accession>
<sequence>MTLVVVPVRYPLSDHSRHTLERAIEVARERDAALTILHVNLYQNGKKVTRTDLKRTVERSFGRLENVRYVVRTGFLVEESILDEVAAEEADIVVIGHKQASRWRRILQRFTDNPNIDRYLRNHLECEVITVEGASA</sequence>
<keyword evidence="4" id="KW-1185">Reference proteome</keyword>
<protein>
    <submittedName>
        <fullName evidence="2">Universal stress protein</fullName>
    </submittedName>
</protein>
<feature type="domain" description="UspA" evidence="1">
    <location>
        <begin position="4"/>
        <end position="131"/>
    </location>
</feature>
<evidence type="ECO:0000313" key="2">
    <source>
        <dbReference type="EMBL" id="MCU4741553.1"/>
    </source>
</evidence>
<dbReference type="InterPro" id="IPR006016">
    <property type="entry name" value="UspA"/>
</dbReference>
<dbReference type="EMBL" id="JAOPKA010000004">
    <property type="protein sequence ID" value="MCU4741553.1"/>
    <property type="molecule type" value="Genomic_DNA"/>
</dbReference>
<dbReference type="RefSeq" id="WP_338003389.1">
    <property type="nucleotide sequence ID" value="NZ_JAOPKA010000004.1"/>
</dbReference>
<dbReference type="SUPFAM" id="SSF52402">
    <property type="entry name" value="Adenine nucleotide alpha hydrolases-like"/>
    <property type="match status" value="1"/>
</dbReference>
<gene>
    <name evidence="3" type="ORF">OB955_10815</name>
    <name evidence="2" type="ORF">OB960_09080</name>
</gene>
<evidence type="ECO:0000313" key="5">
    <source>
        <dbReference type="Proteomes" id="UP001321018"/>
    </source>
</evidence>
<dbReference type="Proteomes" id="UP001321018">
    <property type="component" value="Unassembled WGS sequence"/>
</dbReference>